<organism evidence="3 4">
    <name type="scientific">Blastocystis sp. subtype 1 (strain ATCC 50177 / NandII)</name>
    <dbReference type="NCBI Taxonomy" id="478820"/>
    <lineage>
        <taxon>Eukaryota</taxon>
        <taxon>Sar</taxon>
        <taxon>Stramenopiles</taxon>
        <taxon>Bigyra</taxon>
        <taxon>Opalozoa</taxon>
        <taxon>Opalinata</taxon>
        <taxon>Blastocystidae</taxon>
        <taxon>Blastocystis</taxon>
    </lineage>
</organism>
<name>A0A196SF85_BLAHN</name>
<dbReference type="Proteomes" id="UP000078348">
    <property type="component" value="Unassembled WGS sequence"/>
</dbReference>
<evidence type="ECO:0000313" key="4">
    <source>
        <dbReference type="Proteomes" id="UP000078348"/>
    </source>
</evidence>
<accession>A0A196SF85</accession>
<dbReference type="EMBL" id="LXWW01000191">
    <property type="protein sequence ID" value="OAO14986.1"/>
    <property type="molecule type" value="Genomic_DNA"/>
</dbReference>
<feature type="region of interest" description="Disordered" evidence="1">
    <location>
        <begin position="81"/>
        <end position="122"/>
    </location>
</feature>
<dbReference type="SMART" id="SM01273">
    <property type="entry name" value="Mago-bind"/>
    <property type="match status" value="1"/>
</dbReference>
<dbReference type="Pfam" id="PF09282">
    <property type="entry name" value="Mago-bind"/>
    <property type="match status" value="1"/>
</dbReference>
<reference evidence="3 4" key="1">
    <citation type="submission" date="2016-05" db="EMBL/GenBank/DDBJ databases">
        <title>Nuclear genome of Blastocystis sp. subtype 1 NandII.</title>
        <authorList>
            <person name="Gentekaki E."/>
            <person name="Curtis B."/>
            <person name="Stairs C."/>
            <person name="Eme L."/>
            <person name="Herman E."/>
            <person name="Klimes V."/>
            <person name="Arias M.C."/>
            <person name="Elias M."/>
            <person name="Hilliou F."/>
            <person name="Klute M."/>
            <person name="Malik S.-B."/>
            <person name="Pightling A."/>
            <person name="Rachubinski R."/>
            <person name="Salas D."/>
            <person name="Schlacht A."/>
            <person name="Suga H."/>
            <person name="Archibald J."/>
            <person name="Ball S.G."/>
            <person name="Clark G."/>
            <person name="Dacks J."/>
            <person name="Van Der Giezen M."/>
            <person name="Tsaousis A."/>
            <person name="Roger A."/>
        </authorList>
    </citation>
    <scope>NUCLEOTIDE SEQUENCE [LARGE SCALE GENOMIC DNA]</scope>
    <source>
        <strain evidence="4">ATCC 50177 / NandII</strain>
    </source>
</reference>
<dbReference type="InterPro" id="IPR015362">
    <property type="entry name" value="WIBG_mago-bd"/>
</dbReference>
<comment type="caution">
    <text evidence="3">The sequence shown here is derived from an EMBL/GenBank/DDBJ whole genome shotgun (WGS) entry which is preliminary data.</text>
</comment>
<evidence type="ECO:0000259" key="2">
    <source>
        <dbReference type="SMART" id="SM01273"/>
    </source>
</evidence>
<dbReference type="OrthoDB" id="21625at2759"/>
<feature type="domain" description="WIBG Mago-binding" evidence="2">
    <location>
        <begin position="19"/>
        <end position="45"/>
    </location>
</feature>
<dbReference type="InterPro" id="IPR039333">
    <property type="entry name" value="PYM1"/>
</dbReference>
<keyword evidence="4" id="KW-1185">Reference proteome</keyword>
<feature type="compositionally biased region" description="Basic and acidic residues" evidence="1">
    <location>
        <begin position="97"/>
        <end position="110"/>
    </location>
</feature>
<dbReference type="PANTHER" id="PTHR22959:SF0">
    <property type="entry name" value="PARTNER OF Y14 AND MAGO"/>
    <property type="match status" value="1"/>
</dbReference>
<dbReference type="InterPro" id="IPR036348">
    <property type="entry name" value="WIBG_N_sf"/>
</dbReference>
<dbReference type="STRING" id="478820.A0A196SF85"/>
<dbReference type="SUPFAM" id="SSF101931">
    <property type="entry name" value="Pym (Within the bgcn gene intron protein, WIBG), N-terminal domain"/>
    <property type="match status" value="1"/>
</dbReference>
<proteinExistence type="predicted"/>
<dbReference type="PANTHER" id="PTHR22959">
    <property type="entry name" value="PYM PROTEIN"/>
    <property type="match status" value="1"/>
</dbReference>
<dbReference type="GO" id="GO:0005737">
    <property type="term" value="C:cytoplasm"/>
    <property type="evidence" value="ECO:0007669"/>
    <property type="project" value="TreeGrafter"/>
</dbReference>
<dbReference type="GO" id="GO:1903259">
    <property type="term" value="P:exon-exon junction complex disassembly"/>
    <property type="evidence" value="ECO:0007669"/>
    <property type="project" value="InterPro"/>
</dbReference>
<feature type="region of interest" description="Disordered" evidence="1">
    <location>
        <begin position="1"/>
        <end position="29"/>
    </location>
</feature>
<gene>
    <name evidence="3" type="ORF">AV274_3333</name>
</gene>
<feature type="compositionally biased region" description="Basic and acidic residues" evidence="1">
    <location>
        <begin position="8"/>
        <end position="18"/>
    </location>
</feature>
<dbReference type="GO" id="GO:0035145">
    <property type="term" value="C:exon-exon junction complex"/>
    <property type="evidence" value="ECO:0007669"/>
    <property type="project" value="TreeGrafter"/>
</dbReference>
<sequence length="226" mass="25915">MSSAPEARQGDMRVKDEYGNEWIPGTQRADGSWRPAIRVKAGFVPKEEQKLYRPPTIAAREKLMEERACLNHGVSRIISAQTVSADKQEKARKRNEKRQEKKLQKLKEEAGLIEPAQPPEVVPEPVVEKVLTEEDVSRDLRRHQKKLRQIDELRAKASQGAELDTEQQEKLASRPRIVESVAKGITFILKDKLRCSQQELLEELTNDSYSEPVSVPDWIKRFEVPN</sequence>
<evidence type="ECO:0000256" key="1">
    <source>
        <dbReference type="SAM" id="MobiDB-lite"/>
    </source>
</evidence>
<dbReference type="GO" id="GO:0003723">
    <property type="term" value="F:RNA binding"/>
    <property type="evidence" value="ECO:0007669"/>
    <property type="project" value="TreeGrafter"/>
</dbReference>
<dbReference type="AlphaFoldDB" id="A0A196SF85"/>
<protein>
    <recommendedName>
        <fullName evidence="2">WIBG Mago-binding domain-containing protein</fullName>
    </recommendedName>
</protein>
<evidence type="ECO:0000313" key="3">
    <source>
        <dbReference type="EMBL" id="OAO14986.1"/>
    </source>
</evidence>